<dbReference type="InterPro" id="IPR011006">
    <property type="entry name" value="CheY-like_superfamily"/>
</dbReference>
<dbReference type="InterPro" id="IPR052893">
    <property type="entry name" value="TCS_response_regulator"/>
</dbReference>
<protein>
    <submittedName>
        <fullName evidence="3">Response regulator</fullName>
    </submittedName>
</protein>
<dbReference type="PROSITE" id="PS50110">
    <property type="entry name" value="RESPONSE_REGULATORY"/>
    <property type="match status" value="1"/>
</dbReference>
<proteinExistence type="predicted"/>
<dbReference type="SUPFAM" id="SSF52172">
    <property type="entry name" value="CheY-like"/>
    <property type="match status" value="1"/>
</dbReference>
<keyword evidence="1" id="KW-0597">Phosphoprotein</keyword>
<dbReference type="RefSeq" id="WP_345050607.1">
    <property type="nucleotide sequence ID" value="NZ_BAABDK010000006.1"/>
</dbReference>
<dbReference type="Pfam" id="PF00072">
    <property type="entry name" value="Response_reg"/>
    <property type="match status" value="1"/>
</dbReference>
<comment type="caution">
    <text evidence="3">The sequence shown here is derived from an EMBL/GenBank/DDBJ whole genome shotgun (WGS) entry which is preliminary data.</text>
</comment>
<dbReference type="Proteomes" id="UP001501469">
    <property type="component" value="Unassembled WGS sequence"/>
</dbReference>
<accession>A0ABP7THR9</accession>
<evidence type="ECO:0000313" key="4">
    <source>
        <dbReference type="Proteomes" id="UP001501469"/>
    </source>
</evidence>
<dbReference type="SMART" id="SM00448">
    <property type="entry name" value="REC"/>
    <property type="match status" value="1"/>
</dbReference>
<keyword evidence="4" id="KW-1185">Reference proteome</keyword>
<gene>
    <name evidence="3" type="ORF">GCM10022409_08130</name>
</gene>
<dbReference type="Gene3D" id="3.40.50.2300">
    <property type="match status" value="1"/>
</dbReference>
<feature type="domain" description="Response regulatory" evidence="2">
    <location>
        <begin position="2"/>
        <end position="128"/>
    </location>
</feature>
<evidence type="ECO:0000256" key="1">
    <source>
        <dbReference type="PROSITE-ProRule" id="PRU00169"/>
    </source>
</evidence>
<dbReference type="PANTHER" id="PTHR44520:SF2">
    <property type="entry name" value="RESPONSE REGULATOR RCP1"/>
    <property type="match status" value="1"/>
</dbReference>
<reference evidence="4" key="1">
    <citation type="journal article" date="2019" name="Int. J. Syst. Evol. Microbiol.">
        <title>The Global Catalogue of Microorganisms (GCM) 10K type strain sequencing project: providing services to taxonomists for standard genome sequencing and annotation.</title>
        <authorList>
            <consortium name="The Broad Institute Genomics Platform"/>
            <consortium name="The Broad Institute Genome Sequencing Center for Infectious Disease"/>
            <person name="Wu L."/>
            <person name="Ma J."/>
        </authorList>
    </citation>
    <scope>NUCLEOTIDE SEQUENCE [LARGE SCALE GENOMIC DNA]</scope>
    <source>
        <strain evidence="4">JCM 17225</strain>
    </source>
</reference>
<sequence>MQTLLIDDDPTIAFFTERLFQRAGMGEALTSYQSPADAIGFLEQQVQAGSPPQVILLDLNMPLMSGWDVLEAIKPMEAQLQGRCTVYILTSSLAPFDVARARQYPLVERLLHKPLDQAELQAIQERATQRDSG</sequence>
<evidence type="ECO:0000313" key="3">
    <source>
        <dbReference type="EMBL" id="GAA4026515.1"/>
    </source>
</evidence>
<dbReference type="PANTHER" id="PTHR44520">
    <property type="entry name" value="RESPONSE REGULATOR RCP1-RELATED"/>
    <property type="match status" value="1"/>
</dbReference>
<dbReference type="EMBL" id="BAABDK010000006">
    <property type="protein sequence ID" value="GAA4026515.1"/>
    <property type="molecule type" value="Genomic_DNA"/>
</dbReference>
<evidence type="ECO:0000259" key="2">
    <source>
        <dbReference type="PROSITE" id="PS50110"/>
    </source>
</evidence>
<dbReference type="InterPro" id="IPR001789">
    <property type="entry name" value="Sig_transdc_resp-reg_receiver"/>
</dbReference>
<feature type="modified residue" description="4-aspartylphosphate" evidence="1">
    <location>
        <position position="58"/>
    </location>
</feature>
<name>A0ABP7THR9_9BACT</name>
<organism evidence="3 4">
    <name type="scientific">Hymenobacter glaciei</name>
    <dbReference type="NCBI Taxonomy" id="877209"/>
    <lineage>
        <taxon>Bacteria</taxon>
        <taxon>Pseudomonadati</taxon>
        <taxon>Bacteroidota</taxon>
        <taxon>Cytophagia</taxon>
        <taxon>Cytophagales</taxon>
        <taxon>Hymenobacteraceae</taxon>
        <taxon>Hymenobacter</taxon>
    </lineage>
</organism>